<dbReference type="EMBL" id="JACCBK010000001">
    <property type="protein sequence ID" value="NYD86810.1"/>
    <property type="molecule type" value="Genomic_DNA"/>
</dbReference>
<evidence type="ECO:0000313" key="3">
    <source>
        <dbReference type="Proteomes" id="UP000577956"/>
    </source>
</evidence>
<proteinExistence type="predicted"/>
<name>A0A7Y9K004_9CELL</name>
<keyword evidence="4" id="KW-1185">Reference proteome</keyword>
<accession>A0A7Y9K004</accession>
<dbReference type="RefSeq" id="WP_140459316.1">
    <property type="nucleotide sequence ID" value="NZ_BAABFI010000001.1"/>
</dbReference>
<organism evidence="2 3">
    <name type="scientific">Cellulomonas oligotrophica</name>
    <dbReference type="NCBI Taxonomy" id="931536"/>
    <lineage>
        <taxon>Bacteria</taxon>
        <taxon>Bacillati</taxon>
        <taxon>Actinomycetota</taxon>
        <taxon>Actinomycetes</taxon>
        <taxon>Micrococcales</taxon>
        <taxon>Cellulomonadaceae</taxon>
        <taxon>Cellulomonas</taxon>
    </lineage>
</organism>
<protein>
    <submittedName>
        <fullName evidence="2">Uncharacterized protein</fullName>
    </submittedName>
</protein>
<dbReference type="EMBL" id="BONN01000003">
    <property type="protein sequence ID" value="GIG32405.1"/>
    <property type="molecule type" value="Genomic_DNA"/>
</dbReference>
<reference evidence="1 4" key="2">
    <citation type="submission" date="2021-01" db="EMBL/GenBank/DDBJ databases">
        <title>Whole genome shotgun sequence of Cellulomonas oligotrophica NBRC 109435.</title>
        <authorList>
            <person name="Komaki H."/>
            <person name="Tamura T."/>
        </authorList>
    </citation>
    <scope>NUCLEOTIDE SEQUENCE [LARGE SCALE GENOMIC DNA]</scope>
    <source>
        <strain evidence="1 4">NBRC 109435</strain>
    </source>
</reference>
<gene>
    <name evidence="2" type="ORF">BKA21_002359</name>
    <name evidence="1" type="ORF">Col01nite_15640</name>
</gene>
<reference evidence="2 3" key="1">
    <citation type="submission" date="2020-07" db="EMBL/GenBank/DDBJ databases">
        <title>Sequencing the genomes of 1000 actinobacteria strains.</title>
        <authorList>
            <person name="Klenk H.-P."/>
        </authorList>
    </citation>
    <scope>NUCLEOTIDE SEQUENCE [LARGE SCALE GENOMIC DNA]</scope>
    <source>
        <strain evidence="2 3">DSM 24482</strain>
    </source>
</reference>
<dbReference type="Proteomes" id="UP000618382">
    <property type="component" value="Unassembled WGS sequence"/>
</dbReference>
<evidence type="ECO:0000313" key="1">
    <source>
        <dbReference type="EMBL" id="GIG32405.1"/>
    </source>
</evidence>
<evidence type="ECO:0000313" key="2">
    <source>
        <dbReference type="EMBL" id="NYD86810.1"/>
    </source>
</evidence>
<dbReference type="AlphaFoldDB" id="A0A7Y9K004"/>
<dbReference type="Proteomes" id="UP000577956">
    <property type="component" value="Unassembled WGS sequence"/>
</dbReference>
<sequence>MPAPSTTRTRTILVTEPERRQAAAVLAAGGTGVVDRWVAHDGGVAVPLPAMLGALLTQVLASVAAGETFSVGTLHGDVPRDLAADVVELHTARTRRDRTVDAALRALTDPPAD</sequence>
<evidence type="ECO:0000313" key="4">
    <source>
        <dbReference type="Proteomes" id="UP000618382"/>
    </source>
</evidence>
<comment type="caution">
    <text evidence="2">The sequence shown here is derived from an EMBL/GenBank/DDBJ whole genome shotgun (WGS) entry which is preliminary data.</text>
</comment>